<reference evidence="1 2" key="1">
    <citation type="submission" date="2017-01" db="EMBL/GenBank/DDBJ databases">
        <authorList>
            <person name="Mah S.A."/>
            <person name="Swanson W.J."/>
            <person name="Moy G.W."/>
            <person name="Vacquier V.D."/>
        </authorList>
    </citation>
    <scope>NUCLEOTIDE SEQUENCE [LARGE SCALE GENOMIC DNA]</scope>
    <source>
        <strain evidence="1 2">GSMNP</strain>
    </source>
</reference>
<name>A0A1R1Y9N8_9FUNG</name>
<dbReference type="EMBL" id="LSSN01000505">
    <property type="protein sequence ID" value="OMJ23637.1"/>
    <property type="molecule type" value="Genomic_DNA"/>
</dbReference>
<comment type="caution">
    <text evidence="1">The sequence shown here is derived from an EMBL/GenBank/DDBJ whole genome shotgun (WGS) entry which is preliminary data.</text>
</comment>
<evidence type="ECO:0000313" key="2">
    <source>
        <dbReference type="Proteomes" id="UP000187283"/>
    </source>
</evidence>
<evidence type="ECO:0000313" key="1">
    <source>
        <dbReference type="EMBL" id="OMJ23637.1"/>
    </source>
</evidence>
<protein>
    <submittedName>
        <fullName evidence="1">Uncharacterized protein</fullName>
    </submittedName>
</protein>
<proteinExistence type="predicted"/>
<sequence>MSEGHSVLFDQDSFNQQADYGFQNGGSDGLDFYQSNYQNTFNPGGGSNASIPTAGADFSQSTGDFSLNGFSEGPRIVEISWLAAFGTGGFPNEPPLLEGTHTIVIYIYIYKP</sequence>
<accession>A0A1R1Y9N8</accession>
<organism evidence="1 2">
    <name type="scientific">Smittium culicis</name>
    <dbReference type="NCBI Taxonomy" id="133412"/>
    <lineage>
        <taxon>Eukaryota</taxon>
        <taxon>Fungi</taxon>
        <taxon>Fungi incertae sedis</taxon>
        <taxon>Zoopagomycota</taxon>
        <taxon>Kickxellomycotina</taxon>
        <taxon>Harpellomycetes</taxon>
        <taxon>Harpellales</taxon>
        <taxon>Legeriomycetaceae</taxon>
        <taxon>Smittium</taxon>
    </lineage>
</organism>
<gene>
    <name evidence="1" type="ORF">AYI70_g2138</name>
</gene>
<dbReference type="STRING" id="133412.A0A1R1Y9N8"/>
<dbReference type="Proteomes" id="UP000187283">
    <property type="component" value="Unassembled WGS sequence"/>
</dbReference>
<dbReference type="AlphaFoldDB" id="A0A1R1Y9N8"/>
<dbReference type="OrthoDB" id="440385at2759"/>
<keyword evidence="2" id="KW-1185">Reference proteome</keyword>